<dbReference type="PROSITE" id="PS51210">
    <property type="entry name" value="PLA2C"/>
    <property type="match status" value="1"/>
</dbReference>
<dbReference type="InterPro" id="IPR016035">
    <property type="entry name" value="Acyl_Trfase/lysoPLipase"/>
</dbReference>
<dbReference type="PANTHER" id="PTHR10728:SF63">
    <property type="entry name" value="PHOSPHOLIPASE A2"/>
    <property type="match status" value="1"/>
</dbReference>
<evidence type="ECO:0000256" key="2">
    <source>
        <dbReference type="ARBA" id="ARBA00013278"/>
    </source>
</evidence>
<dbReference type="PANTHER" id="PTHR10728">
    <property type="entry name" value="CYTOSOLIC PHOSPHOLIPASE A2"/>
    <property type="match status" value="1"/>
</dbReference>
<dbReference type="Gene3D" id="3.40.1090.10">
    <property type="entry name" value="Cytosolic phospholipase A2 catalytic domain"/>
    <property type="match status" value="1"/>
</dbReference>
<keyword evidence="8 9" id="KW-0443">Lipid metabolism</keyword>
<dbReference type="AlphaFoldDB" id="A0A8C3BAP4"/>
<evidence type="ECO:0000256" key="4">
    <source>
        <dbReference type="ARBA" id="ARBA00022723"/>
    </source>
</evidence>
<reference evidence="13" key="2">
    <citation type="submission" date="2025-08" db="UniProtKB">
        <authorList>
            <consortium name="Ensembl"/>
        </authorList>
    </citation>
    <scope>IDENTIFICATION</scope>
</reference>
<comment type="subcellular location">
    <subcellularLocation>
        <location evidence="1">Cytoplasm</location>
    </subcellularLocation>
</comment>
<dbReference type="Gene3D" id="2.60.40.150">
    <property type="entry name" value="C2 domain"/>
    <property type="match status" value="1"/>
</dbReference>
<dbReference type="InterPro" id="IPR000008">
    <property type="entry name" value="C2_dom"/>
</dbReference>
<keyword evidence="3 10" id="KW-0963">Cytoplasm</keyword>
<evidence type="ECO:0000259" key="11">
    <source>
        <dbReference type="PROSITE" id="PS50004"/>
    </source>
</evidence>
<accession>A0A8C3BAP4</accession>
<reference evidence="13" key="1">
    <citation type="submission" date="2018-09" db="EMBL/GenBank/DDBJ databases">
        <title>Common duck and Muscovy duck high density SNP chip.</title>
        <authorList>
            <person name="Vignal A."/>
            <person name="Thebault N."/>
            <person name="Warren W.C."/>
        </authorList>
    </citation>
    <scope>NUCLEOTIDE SEQUENCE [LARGE SCALE GENOMIC DNA]</scope>
</reference>
<evidence type="ECO:0000256" key="5">
    <source>
        <dbReference type="ARBA" id="ARBA00022801"/>
    </source>
</evidence>
<evidence type="ECO:0000256" key="6">
    <source>
        <dbReference type="ARBA" id="ARBA00022837"/>
    </source>
</evidence>
<dbReference type="GO" id="GO:0046475">
    <property type="term" value="P:glycerophospholipid catabolic process"/>
    <property type="evidence" value="ECO:0007669"/>
    <property type="project" value="TreeGrafter"/>
</dbReference>
<evidence type="ECO:0000256" key="8">
    <source>
        <dbReference type="ARBA" id="ARBA00023098"/>
    </source>
</evidence>
<dbReference type="PROSITE" id="PS50004">
    <property type="entry name" value="C2"/>
    <property type="match status" value="1"/>
</dbReference>
<dbReference type="SUPFAM" id="SSF49562">
    <property type="entry name" value="C2 domain (Calcium/lipid-binding domain, CaLB)"/>
    <property type="match status" value="1"/>
</dbReference>
<evidence type="ECO:0000256" key="7">
    <source>
        <dbReference type="ARBA" id="ARBA00022963"/>
    </source>
</evidence>
<feature type="domain" description="PLA2c" evidence="12">
    <location>
        <begin position="135"/>
        <end position="645"/>
    </location>
</feature>
<protein>
    <recommendedName>
        <fullName evidence="2 10">Phospholipase A2</fullName>
        <ecNumber evidence="2 10">3.1.1.4</ecNumber>
    </recommendedName>
</protein>
<keyword evidence="14" id="KW-1185">Reference proteome</keyword>
<keyword evidence="5 9" id="KW-0378">Hydrolase</keyword>
<keyword evidence="7 9" id="KW-0442">Lipid degradation</keyword>
<evidence type="ECO:0000259" key="12">
    <source>
        <dbReference type="PROSITE" id="PS51210"/>
    </source>
</evidence>
<dbReference type="GO" id="GO:0005509">
    <property type="term" value="F:calcium ion binding"/>
    <property type="evidence" value="ECO:0007669"/>
    <property type="project" value="TreeGrafter"/>
</dbReference>
<reference evidence="13" key="3">
    <citation type="submission" date="2025-09" db="UniProtKB">
        <authorList>
            <consortium name="Ensembl"/>
        </authorList>
    </citation>
    <scope>IDENTIFICATION</scope>
</reference>
<dbReference type="Pfam" id="PF01735">
    <property type="entry name" value="PLA2_B"/>
    <property type="match status" value="1"/>
</dbReference>
<evidence type="ECO:0000256" key="10">
    <source>
        <dbReference type="RuleBase" id="RU362102"/>
    </source>
</evidence>
<evidence type="ECO:0000313" key="14">
    <source>
        <dbReference type="Proteomes" id="UP000694556"/>
    </source>
</evidence>
<organism evidence="13 14">
    <name type="scientific">Cairina moschata</name>
    <name type="common">Muscovy duck</name>
    <dbReference type="NCBI Taxonomy" id="8855"/>
    <lineage>
        <taxon>Eukaryota</taxon>
        <taxon>Metazoa</taxon>
        <taxon>Chordata</taxon>
        <taxon>Craniata</taxon>
        <taxon>Vertebrata</taxon>
        <taxon>Euteleostomi</taxon>
        <taxon>Archelosauria</taxon>
        <taxon>Archosauria</taxon>
        <taxon>Dinosauria</taxon>
        <taxon>Saurischia</taxon>
        <taxon>Theropoda</taxon>
        <taxon>Coelurosauria</taxon>
        <taxon>Aves</taxon>
        <taxon>Neognathae</taxon>
        <taxon>Galloanserae</taxon>
        <taxon>Anseriformes</taxon>
        <taxon>Anatidae</taxon>
        <taxon>Anatinae</taxon>
        <taxon>Cairina</taxon>
    </lineage>
</organism>
<evidence type="ECO:0000256" key="3">
    <source>
        <dbReference type="ARBA" id="ARBA00022490"/>
    </source>
</evidence>
<dbReference type="GO" id="GO:0005829">
    <property type="term" value="C:cytosol"/>
    <property type="evidence" value="ECO:0007669"/>
    <property type="project" value="TreeGrafter"/>
</dbReference>
<evidence type="ECO:0000313" key="13">
    <source>
        <dbReference type="Ensembl" id="ENSCMMP00000003429.1"/>
    </source>
</evidence>
<dbReference type="GO" id="GO:0005544">
    <property type="term" value="F:calcium-dependent phospholipid binding"/>
    <property type="evidence" value="ECO:0007669"/>
    <property type="project" value="TreeGrafter"/>
</dbReference>
<dbReference type="SMART" id="SM00239">
    <property type="entry name" value="C2"/>
    <property type="match status" value="1"/>
</dbReference>
<dbReference type="SUPFAM" id="SSF52151">
    <property type="entry name" value="FabD/lysophospholipase-like"/>
    <property type="match status" value="1"/>
</dbReference>
<dbReference type="GO" id="GO:0047498">
    <property type="term" value="F:calcium-dependent phospholipase A2 activity"/>
    <property type="evidence" value="ECO:0007669"/>
    <property type="project" value="TreeGrafter"/>
</dbReference>
<dbReference type="Pfam" id="PF00168">
    <property type="entry name" value="C2"/>
    <property type="match status" value="1"/>
</dbReference>
<dbReference type="InterPro" id="IPR035892">
    <property type="entry name" value="C2_domain_sf"/>
</dbReference>
<evidence type="ECO:0000256" key="9">
    <source>
        <dbReference type="PROSITE-ProRule" id="PRU00555"/>
    </source>
</evidence>
<dbReference type="EC" id="3.1.1.4" evidence="2 10"/>
<sequence>GFSQTDCYVSLSLPTASSETVRTKTIKNCKDPIWNETFCFRIQSQVKNVLELKVYDENAITKDDLLFTVLFDVAKIQLGETVHLTFRLNPEVRNKIPMATERECTFSREISCLEVLVDNKQMKKEAFYILFNCGLCLRSRNLDVRLEFDLCMEEKNFLQKRRKLVASALKKALHLERDLQDHEVPVVAVMTTGGGTRALTSLLGNLLGLQKLDLLDAISYITGSSGSTWTLSHLYQSPDWSHKDLLGPIGEVRRHMTKCKLSCFSLESLKYYDRELNLRKQEGYQISSIDLWGLLLEKALSNGKNNHKLSDERQALNQGQNPLPIYMILNIKDDYSLSEFKEWVEFTPYEVGFLKYGAFIRAEDFGSKFFMGRLMKKLPESRICFMKGLWSNVFSYNLLDAWHSSDPSERCSLRQLQECSRVLEKVMIRSKRKVISFIIISSFISQTENILLLWRITHHKKYFLLDTVLENFPNQLTETAEFLCLADTAGYIDISYPPLMRPERKVDVVLHLNYSSGSQTSYFLKQGIPFPKIHLSEEEKKNLKECYIFEDAETPEAPTVVFFPLVNDTFRKYKEPGVERSPAEMAEGNVDVSSLFSPYCINSFTYTEDQFDKLVKLTSYNIQNNKHLILKALSSAIEQKQQHKK</sequence>
<comment type="domain">
    <text evidence="10">The N-terminal C2 domain associates with lipid membranes upon calcium binding.</text>
</comment>
<evidence type="ECO:0000256" key="1">
    <source>
        <dbReference type="ARBA" id="ARBA00004496"/>
    </source>
</evidence>
<keyword evidence="4 10" id="KW-0479">Metal-binding</keyword>
<dbReference type="Ensembl" id="ENSCMMT00000003850.1">
    <property type="protein sequence ID" value="ENSCMMP00000003429.1"/>
    <property type="gene ID" value="ENSCMMG00000002177.1"/>
</dbReference>
<name>A0A8C3BAP4_CAIMO</name>
<dbReference type="FunFam" id="2.60.40.150:FF:000030">
    <property type="entry name" value="Phospholipase A2"/>
    <property type="match status" value="1"/>
</dbReference>
<dbReference type="Proteomes" id="UP000694556">
    <property type="component" value="Chromosome 5"/>
</dbReference>
<comment type="catalytic activity">
    <reaction evidence="10">
        <text>a 1,2-diacyl-sn-glycero-3-phosphocholine + H2O = a 1-acyl-sn-glycero-3-phosphocholine + a fatty acid + H(+)</text>
        <dbReference type="Rhea" id="RHEA:15801"/>
        <dbReference type="ChEBI" id="CHEBI:15377"/>
        <dbReference type="ChEBI" id="CHEBI:15378"/>
        <dbReference type="ChEBI" id="CHEBI:28868"/>
        <dbReference type="ChEBI" id="CHEBI:57643"/>
        <dbReference type="ChEBI" id="CHEBI:58168"/>
        <dbReference type="EC" id="3.1.1.4"/>
    </reaction>
</comment>
<proteinExistence type="predicted"/>
<dbReference type="InterPro" id="IPR002642">
    <property type="entry name" value="LysoPLipase_cat_dom"/>
</dbReference>
<keyword evidence="6 10" id="KW-0106">Calcium</keyword>
<feature type="domain" description="C2" evidence="11">
    <location>
        <begin position="1"/>
        <end position="86"/>
    </location>
</feature>
<dbReference type="SMART" id="SM00022">
    <property type="entry name" value="PLAc"/>
    <property type="match status" value="1"/>
</dbReference>